<evidence type="ECO:0000256" key="1">
    <source>
        <dbReference type="ARBA" id="ARBA00004613"/>
    </source>
</evidence>
<evidence type="ECO:0000256" key="3">
    <source>
        <dbReference type="SAM" id="SignalP"/>
    </source>
</evidence>
<name>C3TX80_BRASY</name>
<dbReference type="PRINTS" id="PR01637">
    <property type="entry name" value="LOLP2ALLERGN"/>
</dbReference>
<protein>
    <submittedName>
        <fullName evidence="5">Beta expansin</fullName>
    </submittedName>
</protein>
<dbReference type="PROSITE" id="PS50843">
    <property type="entry name" value="EXPANSIN_CBD"/>
    <property type="match status" value="1"/>
</dbReference>
<dbReference type="Pfam" id="PF01357">
    <property type="entry name" value="Expansin_C"/>
    <property type="match status" value="1"/>
</dbReference>
<reference evidence="5" key="1">
    <citation type="journal article" date="2009" name="Mol. Biol. Evol.">
        <title>Sixty million years in evolution of soft grain trait in grasses: emergence of the softness locus in the common ancestor of Pooideae and Ehrhartoideae, after their divergence from Panicoideae.</title>
        <authorList>
            <person name="Charles M."/>
            <person name="Tang H."/>
            <person name="Belcram H."/>
            <person name="Paterson A."/>
            <person name="Gornicki P."/>
            <person name="Chalhoub B."/>
        </authorList>
    </citation>
    <scope>NUCLEOTIDE SEQUENCE</scope>
</reference>
<feature type="domain" description="Expansin-like CBD" evidence="4">
    <location>
        <begin position="46"/>
        <end position="115"/>
    </location>
</feature>
<dbReference type="Gene3D" id="2.60.40.760">
    <property type="entry name" value="Expansin, cellulose-binding-like domain"/>
    <property type="match status" value="1"/>
</dbReference>
<accession>C3TX80</accession>
<feature type="chain" id="PRO_5002931859" evidence="3">
    <location>
        <begin position="23"/>
        <end position="118"/>
    </location>
</feature>
<evidence type="ECO:0000313" key="5">
    <source>
        <dbReference type="EMBL" id="ACO87675.1"/>
    </source>
</evidence>
<dbReference type="InterPro" id="IPR005453">
    <property type="entry name" value="Allergen_Lolp2"/>
</dbReference>
<feature type="signal peptide" evidence="3">
    <location>
        <begin position="1"/>
        <end position="22"/>
    </location>
</feature>
<evidence type="ECO:0000259" key="4">
    <source>
        <dbReference type="PROSITE" id="PS50843"/>
    </source>
</evidence>
<comment type="subcellular location">
    <subcellularLocation>
        <location evidence="1">Secreted</location>
    </subcellularLocation>
</comment>
<dbReference type="GO" id="GO:0005576">
    <property type="term" value="C:extracellular region"/>
    <property type="evidence" value="ECO:0007669"/>
    <property type="project" value="UniProtKB-SubCell"/>
</dbReference>
<organism evidence="5">
    <name type="scientific">Brachypodium sylvaticum</name>
    <name type="common">False brome</name>
    <dbReference type="NCBI Taxonomy" id="29664"/>
    <lineage>
        <taxon>Eukaryota</taxon>
        <taxon>Viridiplantae</taxon>
        <taxon>Streptophyta</taxon>
        <taxon>Embryophyta</taxon>
        <taxon>Tracheophyta</taxon>
        <taxon>Spermatophyta</taxon>
        <taxon>Magnoliopsida</taxon>
        <taxon>Liliopsida</taxon>
        <taxon>Poales</taxon>
        <taxon>Poaceae</taxon>
        <taxon>BOP clade</taxon>
        <taxon>Pooideae</taxon>
        <taxon>Stipodae</taxon>
        <taxon>Brachypodieae</taxon>
        <taxon>Brachypodium</taxon>
    </lineage>
</organism>
<keyword evidence="3" id="KW-0732">Signal</keyword>
<dbReference type="InterPro" id="IPR007117">
    <property type="entry name" value="Expansin_CBD"/>
</dbReference>
<sequence length="118" mass="12671">MASRKALLALAMAAALFAVAAAVKPTFTVQPGSTTKKLGVKVSKPGHGVAEVELRQHGSETWLTMKKTGPDTFTVQSPTPLKGPYNFRIVTDKGLRGVFDDVVPETFKCGTTYVPDEY</sequence>
<dbReference type="InterPro" id="IPR036749">
    <property type="entry name" value="Expansin_CBD_sf"/>
</dbReference>
<dbReference type="AlphaFoldDB" id="C3TX80"/>
<dbReference type="SUPFAM" id="SSF49590">
    <property type="entry name" value="PHL pollen allergen"/>
    <property type="match status" value="1"/>
</dbReference>
<keyword evidence="2" id="KW-0964">Secreted</keyword>
<dbReference type="EMBL" id="FJ234838">
    <property type="protein sequence ID" value="ACO87675.1"/>
    <property type="molecule type" value="Genomic_DNA"/>
</dbReference>
<proteinExistence type="predicted"/>
<evidence type="ECO:0000256" key="2">
    <source>
        <dbReference type="ARBA" id="ARBA00022525"/>
    </source>
</evidence>